<evidence type="ECO:0000313" key="8">
    <source>
        <dbReference type="Proteomes" id="UP000838878"/>
    </source>
</evidence>
<dbReference type="Pfam" id="PF08395">
    <property type="entry name" value="7tm_7"/>
    <property type="match status" value="1"/>
</dbReference>
<evidence type="ECO:0000256" key="2">
    <source>
        <dbReference type="ARBA" id="ARBA00022475"/>
    </source>
</evidence>
<sequence>MVGLIIDYKKRAVKTKTLSNFALFTPDTVTAVLSTGLGIYNGAQRTRNLIINLDIINQVGVKISQKDDQKINCRNIKRCTILITYLMSILIFILTQIYCNMTNYPAEKDLLADSNFSDLTFAYITVSDVISKMNDADGGIAVIMFANFFLSIVITGYYEDLLFSVLPVNFTLIQLTWCMLYALKILVFIETLHIINSQVAKINVITSKLITKVANFGKRVPTELDVMFKQLILNEPAFVPKGLLTINRPLIIKIFNAVTTYLLFMIQFKRSGT</sequence>
<feature type="transmembrane region" description="Helical" evidence="6">
    <location>
        <begin position="170"/>
        <end position="189"/>
    </location>
</feature>
<dbReference type="Proteomes" id="UP000838878">
    <property type="component" value="Chromosome 1"/>
</dbReference>
<reference evidence="7" key="1">
    <citation type="submission" date="2021-12" db="EMBL/GenBank/DDBJ databases">
        <authorList>
            <person name="Martin H S."/>
        </authorList>
    </citation>
    <scope>NUCLEOTIDE SEQUENCE</scope>
</reference>
<keyword evidence="4 6" id="KW-1133">Transmembrane helix</keyword>
<keyword evidence="2" id="KW-1003">Cell membrane</keyword>
<feature type="transmembrane region" description="Helical" evidence="6">
    <location>
        <begin position="79"/>
        <end position="98"/>
    </location>
</feature>
<evidence type="ECO:0000256" key="6">
    <source>
        <dbReference type="SAM" id="Phobius"/>
    </source>
</evidence>
<feature type="transmembrane region" description="Helical" evidence="6">
    <location>
        <begin position="138"/>
        <end position="158"/>
    </location>
</feature>
<dbReference type="GO" id="GO:0050909">
    <property type="term" value="P:sensory perception of taste"/>
    <property type="evidence" value="ECO:0007669"/>
    <property type="project" value="InterPro"/>
</dbReference>
<dbReference type="OrthoDB" id="6914979at2759"/>
<keyword evidence="3 6" id="KW-0812">Transmembrane</keyword>
<gene>
    <name evidence="7" type="ORF">BINO364_LOCUS1039</name>
</gene>
<dbReference type="GO" id="GO:0005886">
    <property type="term" value="C:plasma membrane"/>
    <property type="evidence" value="ECO:0007669"/>
    <property type="project" value="UniProtKB-SubCell"/>
</dbReference>
<proteinExistence type="predicted"/>
<feature type="transmembrane region" description="Helical" evidence="6">
    <location>
        <begin position="250"/>
        <end position="268"/>
    </location>
</feature>
<accession>A0A8J9UHR6</accession>
<name>A0A8J9UHR6_9NEOP</name>
<evidence type="ECO:0000256" key="4">
    <source>
        <dbReference type="ARBA" id="ARBA00022989"/>
    </source>
</evidence>
<comment type="subcellular location">
    <subcellularLocation>
        <location evidence="1">Cell membrane</location>
        <topology evidence="1">Multi-pass membrane protein</topology>
    </subcellularLocation>
</comment>
<feature type="non-terminal residue" evidence="7">
    <location>
        <position position="273"/>
    </location>
</feature>
<evidence type="ECO:0000256" key="1">
    <source>
        <dbReference type="ARBA" id="ARBA00004651"/>
    </source>
</evidence>
<keyword evidence="5 6" id="KW-0472">Membrane</keyword>
<protein>
    <recommendedName>
        <fullName evidence="9">Gustatory receptor</fullName>
    </recommendedName>
</protein>
<dbReference type="EMBL" id="OV170221">
    <property type="protein sequence ID" value="CAH0713942.1"/>
    <property type="molecule type" value="Genomic_DNA"/>
</dbReference>
<dbReference type="InterPro" id="IPR013604">
    <property type="entry name" value="7TM_chemorcpt"/>
</dbReference>
<evidence type="ECO:0000256" key="3">
    <source>
        <dbReference type="ARBA" id="ARBA00022692"/>
    </source>
</evidence>
<dbReference type="AlphaFoldDB" id="A0A8J9UHR6"/>
<evidence type="ECO:0000256" key="5">
    <source>
        <dbReference type="ARBA" id="ARBA00023136"/>
    </source>
</evidence>
<evidence type="ECO:0000313" key="7">
    <source>
        <dbReference type="EMBL" id="CAH0713942.1"/>
    </source>
</evidence>
<organism evidence="7 8">
    <name type="scientific">Brenthis ino</name>
    <name type="common">lesser marbled fritillary</name>
    <dbReference type="NCBI Taxonomy" id="405034"/>
    <lineage>
        <taxon>Eukaryota</taxon>
        <taxon>Metazoa</taxon>
        <taxon>Ecdysozoa</taxon>
        <taxon>Arthropoda</taxon>
        <taxon>Hexapoda</taxon>
        <taxon>Insecta</taxon>
        <taxon>Pterygota</taxon>
        <taxon>Neoptera</taxon>
        <taxon>Endopterygota</taxon>
        <taxon>Lepidoptera</taxon>
        <taxon>Glossata</taxon>
        <taxon>Ditrysia</taxon>
        <taxon>Papilionoidea</taxon>
        <taxon>Nymphalidae</taxon>
        <taxon>Heliconiinae</taxon>
        <taxon>Argynnini</taxon>
        <taxon>Brenthis</taxon>
    </lineage>
</organism>
<evidence type="ECO:0008006" key="9">
    <source>
        <dbReference type="Google" id="ProtNLM"/>
    </source>
</evidence>
<keyword evidence="8" id="KW-1185">Reference proteome</keyword>